<dbReference type="PROSITE" id="PS50090">
    <property type="entry name" value="MYB_LIKE"/>
    <property type="match status" value="1"/>
</dbReference>
<name>A0ABV6LNP8_9BACI</name>
<evidence type="ECO:0000256" key="1">
    <source>
        <dbReference type="SAM" id="Coils"/>
    </source>
</evidence>
<evidence type="ECO:0000313" key="5">
    <source>
        <dbReference type="Proteomes" id="UP001589836"/>
    </source>
</evidence>
<evidence type="ECO:0000313" key="4">
    <source>
        <dbReference type="EMBL" id="MFC0524031.1"/>
    </source>
</evidence>
<dbReference type="InterPro" id="IPR001005">
    <property type="entry name" value="SANT/Myb"/>
</dbReference>
<organism evidence="4 5">
    <name type="scientific">Pontibacillus salicampi</name>
    <dbReference type="NCBI Taxonomy" id="1449801"/>
    <lineage>
        <taxon>Bacteria</taxon>
        <taxon>Bacillati</taxon>
        <taxon>Bacillota</taxon>
        <taxon>Bacilli</taxon>
        <taxon>Bacillales</taxon>
        <taxon>Bacillaceae</taxon>
        <taxon>Pontibacillus</taxon>
    </lineage>
</organism>
<keyword evidence="1" id="KW-0175">Coiled coil</keyword>
<dbReference type="Pfam" id="PF13921">
    <property type="entry name" value="Myb_DNA-bind_6"/>
    <property type="match status" value="1"/>
</dbReference>
<accession>A0ABV6LNP8</accession>
<keyword evidence="5" id="KW-1185">Reference proteome</keyword>
<feature type="domain" description="Myb-like" evidence="3">
    <location>
        <begin position="1"/>
        <end position="57"/>
    </location>
</feature>
<gene>
    <name evidence="4" type="ORF">ACFFGV_10710</name>
</gene>
<dbReference type="NCBIfam" id="TIGR02894">
    <property type="entry name" value="DNA_bind_RsfA"/>
    <property type="match status" value="1"/>
</dbReference>
<feature type="coiled-coil region" evidence="1">
    <location>
        <begin position="118"/>
        <end position="145"/>
    </location>
</feature>
<dbReference type="InterPro" id="IPR009057">
    <property type="entry name" value="Homeodomain-like_sf"/>
</dbReference>
<sequence length="164" mass="19046">MNATRQDAWTDDEDVLLAETVLRYIRMGKTQLEAFEEVAKRLSRTSAACGFRWNATVRKQYQKGIQMAKQERKAQGKQSIPDSGIVPDPTGREGESFSIDDAISFLENMKQTYTVNPPKTQEEKLQQLQHENDTLKEQLRRYTQAWEEIGKVWEWVYATQKKEG</sequence>
<dbReference type="EMBL" id="JBHLTP010000009">
    <property type="protein sequence ID" value="MFC0524031.1"/>
    <property type="molecule type" value="Genomic_DNA"/>
</dbReference>
<dbReference type="SUPFAM" id="SSF46689">
    <property type="entry name" value="Homeodomain-like"/>
    <property type="match status" value="1"/>
</dbReference>
<evidence type="ECO:0000256" key="2">
    <source>
        <dbReference type="SAM" id="MobiDB-lite"/>
    </source>
</evidence>
<comment type="caution">
    <text evidence="4">The sequence shown here is derived from an EMBL/GenBank/DDBJ whole genome shotgun (WGS) entry which is preliminary data.</text>
</comment>
<dbReference type="Proteomes" id="UP001589836">
    <property type="component" value="Unassembled WGS sequence"/>
</dbReference>
<evidence type="ECO:0000259" key="3">
    <source>
        <dbReference type="PROSITE" id="PS50090"/>
    </source>
</evidence>
<protein>
    <submittedName>
        <fullName evidence="4">RsfA family transcriptional regulator</fullName>
    </submittedName>
</protein>
<feature type="region of interest" description="Disordered" evidence="2">
    <location>
        <begin position="71"/>
        <end position="94"/>
    </location>
</feature>
<dbReference type="RefSeq" id="WP_377347585.1">
    <property type="nucleotide sequence ID" value="NZ_JBHLTP010000009.1"/>
</dbReference>
<proteinExistence type="predicted"/>
<reference evidence="4 5" key="1">
    <citation type="submission" date="2024-09" db="EMBL/GenBank/DDBJ databases">
        <authorList>
            <person name="Sun Q."/>
            <person name="Mori K."/>
        </authorList>
    </citation>
    <scope>NUCLEOTIDE SEQUENCE [LARGE SCALE GENOMIC DNA]</scope>
    <source>
        <strain evidence="4 5">NCAIM B.02529</strain>
    </source>
</reference>
<dbReference type="PANTHER" id="PTHR41302:SF2">
    <property type="entry name" value="PRESPORE SPECIFIC TRANSCRIPTIONAL ACTIVATOR RSFA"/>
    <property type="match status" value="1"/>
</dbReference>
<dbReference type="InterPro" id="IPR014243">
    <property type="entry name" value="RsfA-like"/>
</dbReference>
<dbReference type="Gene3D" id="1.10.10.60">
    <property type="entry name" value="Homeodomain-like"/>
    <property type="match status" value="1"/>
</dbReference>
<dbReference type="PANTHER" id="PTHR41302">
    <property type="entry name" value="PRESPORE-SPECIFIC TRANSCRIPTIONAL REGULATOR RSFA-RELATED"/>
    <property type="match status" value="1"/>
</dbReference>